<evidence type="ECO:0000259" key="5">
    <source>
        <dbReference type="PROSITE" id="PS51063"/>
    </source>
</evidence>
<dbReference type="SUPFAM" id="SSF46785">
    <property type="entry name" value="Winged helix' DNA-binding domain"/>
    <property type="match status" value="1"/>
</dbReference>
<dbReference type="InterPro" id="IPR036390">
    <property type="entry name" value="WH_DNA-bd_sf"/>
</dbReference>
<dbReference type="InterPro" id="IPR000595">
    <property type="entry name" value="cNMP-bd_dom"/>
</dbReference>
<proteinExistence type="predicted"/>
<feature type="domain" description="Cyclic nucleotide-binding" evidence="4">
    <location>
        <begin position="13"/>
        <end position="113"/>
    </location>
</feature>
<dbReference type="AlphaFoldDB" id="I2F4B3"/>
<dbReference type="STRING" id="660470.Theba_1061"/>
<dbReference type="KEGG" id="mpg:Theba_1061"/>
<feature type="domain" description="HTH crp-type" evidence="5">
    <location>
        <begin position="150"/>
        <end position="217"/>
    </location>
</feature>
<dbReference type="PANTHER" id="PTHR24567">
    <property type="entry name" value="CRP FAMILY TRANSCRIPTIONAL REGULATORY PROTEIN"/>
    <property type="match status" value="1"/>
</dbReference>
<dbReference type="HOGENOM" id="CLU_075053_4_1_0"/>
<dbReference type="Pfam" id="PF00027">
    <property type="entry name" value="cNMP_binding"/>
    <property type="match status" value="1"/>
</dbReference>
<evidence type="ECO:0000256" key="3">
    <source>
        <dbReference type="ARBA" id="ARBA00023163"/>
    </source>
</evidence>
<dbReference type="PROSITE" id="PS50042">
    <property type="entry name" value="CNMP_BINDING_3"/>
    <property type="match status" value="1"/>
</dbReference>
<dbReference type="eggNOG" id="COG0664">
    <property type="taxonomic scope" value="Bacteria"/>
</dbReference>
<protein>
    <submittedName>
        <fullName evidence="6">cAMP-binding protein</fullName>
    </submittedName>
</protein>
<keyword evidence="1" id="KW-0805">Transcription regulation</keyword>
<evidence type="ECO:0000256" key="2">
    <source>
        <dbReference type="ARBA" id="ARBA00023125"/>
    </source>
</evidence>
<dbReference type="GO" id="GO:0005829">
    <property type="term" value="C:cytosol"/>
    <property type="evidence" value="ECO:0007669"/>
    <property type="project" value="TreeGrafter"/>
</dbReference>
<dbReference type="InterPro" id="IPR050397">
    <property type="entry name" value="Env_Response_Regulators"/>
</dbReference>
<dbReference type="GeneID" id="87106891"/>
<dbReference type="InterPro" id="IPR018490">
    <property type="entry name" value="cNMP-bd_dom_sf"/>
</dbReference>
<sequence>MNPLIFNLGRCTLFGGIRVGELERIFENVKHRISFFLPGELIEEQNSVCDEMLVLLQGQTKAQMQDFSGKVITIETMEAPSILASGFLFATENHLPVDIVSTAKSAILYIERDGILWLCKEYEVFLRNLLRDMGDRLTTLAEKVWMLSLNTLNQRLANFLLRQSDDLGDEFELKTTKEELAGALGVARPSLSRVFSEFVAQGLIKQDGRQIRILDRAALKRISGHTV</sequence>
<dbReference type="Proteomes" id="UP000002881">
    <property type="component" value="Chromosome"/>
</dbReference>
<dbReference type="Pfam" id="PF13545">
    <property type="entry name" value="HTH_Crp_2"/>
    <property type="match status" value="1"/>
</dbReference>
<dbReference type="RefSeq" id="WP_014730766.1">
    <property type="nucleotide sequence ID" value="NC_017934.1"/>
</dbReference>
<keyword evidence="7" id="KW-1185">Reference proteome</keyword>
<evidence type="ECO:0000313" key="7">
    <source>
        <dbReference type="Proteomes" id="UP000002881"/>
    </source>
</evidence>
<dbReference type="InterPro" id="IPR014710">
    <property type="entry name" value="RmlC-like_jellyroll"/>
</dbReference>
<name>I2F4B3_9BACT</name>
<accession>I2F4B3</accession>
<gene>
    <name evidence="6" type="ORF">Theba_1061</name>
</gene>
<evidence type="ECO:0000313" key="6">
    <source>
        <dbReference type="EMBL" id="AFK06766.1"/>
    </source>
</evidence>
<dbReference type="InterPro" id="IPR012318">
    <property type="entry name" value="HTH_CRP"/>
</dbReference>
<reference evidence="6 7" key="1">
    <citation type="journal article" date="2012" name="Genome Biol. Evol.">
        <title>Genome Sequence of the Mesophilic Thermotogales Bacterium Mesotoga prima MesG1.Ag.4.2 Reveals the Largest Thermotogales Genome To Date.</title>
        <authorList>
            <person name="Zhaxybayeva O."/>
            <person name="Swithers K.S."/>
            <person name="Foght J."/>
            <person name="Green A.G."/>
            <person name="Bruce D."/>
            <person name="Detter C."/>
            <person name="Han S."/>
            <person name="Teshima H."/>
            <person name="Han J."/>
            <person name="Woyke T."/>
            <person name="Pitluck S."/>
            <person name="Nolan M."/>
            <person name="Ivanova N."/>
            <person name="Pati A."/>
            <person name="Land M.L."/>
            <person name="Dlutek M."/>
            <person name="Doolittle W.F."/>
            <person name="Noll K.M."/>
            <person name="Nesbo C.L."/>
        </authorList>
    </citation>
    <scope>NUCLEOTIDE SEQUENCE [LARGE SCALE GENOMIC DNA]</scope>
    <source>
        <strain evidence="7">mesG1.Ag.4.2</strain>
    </source>
</reference>
<dbReference type="GO" id="GO:0003677">
    <property type="term" value="F:DNA binding"/>
    <property type="evidence" value="ECO:0007669"/>
    <property type="project" value="UniProtKB-KW"/>
</dbReference>
<dbReference type="SUPFAM" id="SSF51206">
    <property type="entry name" value="cAMP-binding domain-like"/>
    <property type="match status" value="1"/>
</dbReference>
<organism evidence="6 7">
    <name type="scientific">Mesotoga prima MesG1.Ag.4.2</name>
    <dbReference type="NCBI Taxonomy" id="660470"/>
    <lineage>
        <taxon>Bacteria</taxon>
        <taxon>Thermotogati</taxon>
        <taxon>Thermotogota</taxon>
        <taxon>Thermotogae</taxon>
        <taxon>Kosmotogales</taxon>
        <taxon>Kosmotogaceae</taxon>
        <taxon>Mesotoga</taxon>
    </lineage>
</organism>
<keyword evidence="2" id="KW-0238">DNA-binding</keyword>
<dbReference type="GO" id="GO:0003700">
    <property type="term" value="F:DNA-binding transcription factor activity"/>
    <property type="evidence" value="ECO:0007669"/>
    <property type="project" value="TreeGrafter"/>
</dbReference>
<dbReference type="EMBL" id="CP003532">
    <property type="protein sequence ID" value="AFK06766.1"/>
    <property type="molecule type" value="Genomic_DNA"/>
</dbReference>
<dbReference type="PANTHER" id="PTHR24567:SF58">
    <property type="entry name" value="CYCLIC AMP-BINDING REGULATORY PROTEIN"/>
    <property type="match status" value="1"/>
</dbReference>
<evidence type="ECO:0000259" key="4">
    <source>
        <dbReference type="PROSITE" id="PS50042"/>
    </source>
</evidence>
<dbReference type="SMART" id="SM00419">
    <property type="entry name" value="HTH_CRP"/>
    <property type="match status" value="1"/>
</dbReference>
<evidence type="ECO:0000256" key="1">
    <source>
        <dbReference type="ARBA" id="ARBA00023015"/>
    </source>
</evidence>
<dbReference type="PROSITE" id="PS51063">
    <property type="entry name" value="HTH_CRP_2"/>
    <property type="match status" value="1"/>
</dbReference>
<dbReference type="Gene3D" id="2.60.120.10">
    <property type="entry name" value="Jelly Rolls"/>
    <property type="match status" value="1"/>
</dbReference>
<keyword evidence="3" id="KW-0804">Transcription</keyword>